<feature type="chain" id="PRO_5010746278" description="Secretion system C-terminal sorting domain-containing protein" evidence="1">
    <location>
        <begin position="21"/>
        <end position="1072"/>
    </location>
</feature>
<evidence type="ECO:0000256" key="1">
    <source>
        <dbReference type="SAM" id="SignalP"/>
    </source>
</evidence>
<name>A0A1V9FCD4_9BACT</name>
<dbReference type="OrthoDB" id="756225at2"/>
<dbReference type="STRING" id="354355.SAMN05660816_06596"/>
<feature type="signal peptide" evidence="1">
    <location>
        <begin position="1"/>
        <end position="20"/>
    </location>
</feature>
<dbReference type="Pfam" id="PF18962">
    <property type="entry name" value="Por_Secre_tail"/>
    <property type="match status" value="1"/>
</dbReference>
<protein>
    <recommendedName>
        <fullName evidence="2">Secretion system C-terminal sorting domain-containing protein</fullName>
    </recommendedName>
</protein>
<sequence length="1072" mass="112104">MRKPFLLTFLLLSITYLIQAQFTAGNLAVFRADVKANNTTVTIIELNRVTAGQSLPVSSYGILGTGPNALRISGSAGTTGYMANSNDGTLLCFTGHNFTNTADNANSILERGVGTLNAAGTFRLAATYKGTDGQQTRCATTLDNYNMFIADQAGVYTNDVNATPSPAGNFKSVKAFGGTVYIFQSSTAVPVVGTLSAASGGTVTALPGLANGPDKSVDFYMVSSGSNGSAFDVLYILQGNSATLGAISKYSLVTGSWVSNGTYTTSFGGLGLAAEKSGSGFNLYATSGDGTVAANNVVRLTDDAGYNTTINITTANNSVLYTSPAGTIMKGIAFAPVASTSPSVIPSPVSKNFGNIFSGSVSAAQTVTLTGENLSPAAGSLTVTAPGADFEVSSDGLSWGASTTVAYTGGGASIGSFLIRFAPTSSGAKSGIVTVTGGSLAAAVNVAVSGLGDNSLSLAFSASTTPFLNPPAVSGTINDAGDPPKQTGIIVTVQENGIDIPAANYTLTASSSNQGVVPDANVAITTADGQATVKIDPLVVGYSDITLTLTRGGDSKTLVIKYAASLNPQVTPVSYWPTGIADASAAIALDDDYMIVANDETNLLYVFDRKNSGLPVKTYDFSSLLALSGSSEVDLEAGVRSIIDPAKIYWMGSMSNSSNSPWDFKQNRNRVFTVTVNGTGAATSFTFDKYVNNLREELVAWGDNNGYDFTNATKDGTDPKASTGFNIEGMVFGPDNTTLYIGFRAPLVPMGSSTKALIAPVQDFENWYNNGGVISIGAPIELDLGGRGIRDMIRLSNGNYVIIAGSYDETAMGAIYTWTGYPGQAPKQITVMDITALNVEGVLPINIGGVLMDDRLQVISDNGDNVFYGDAIAAKDLATDNFRKFSSNILLAPSDVLPVIFEYFTASKQSKSVVLNWKSAQLEGVERFEILRSTNGTDFTSIGFVPAAMVQTTYSYTDNNVTTSGKAYYSIRSIEHGGITAVTPIRYVDFDSQLPLITLYPNPVVNNRFSILADKPGTKTVTVYSSNGTLFRQLIINGQVTDISTIGWPKGWYLINIKTVDGASVSYKVIVP</sequence>
<evidence type="ECO:0000259" key="2">
    <source>
        <dbReference type="Pfam" id="PF18962"/>
    </source>
</evidence>
<dbReference type="RefSeq" id="WP_081197035.1">
    <property type="nucleotide sequence ID" value="NZ_FOCZ01000022.1"/>
</dbReference>
<dbReference type="AlphaFoldDB" id="A0A1V9FCD4"/>
<proteinExistence type="predicted"/>
<dbReference type="EMBL" id="LVXG01000002">
    <property type="protein sequence ID" value="OQP55836.1"/>
    <property type="molecule type" value="Genomic_DNA"/>
</dbReference>
<dbReference type="Gene3D" id="2.60.40.10">
    <property type="entry name" value="Immunoglobulins"/>
    <property type="match status" value="1"/>
</dbReference>
<dbReference type="InterPro" id="IPR026444">
    <property type="entry name" value="Secre_tail"/>
</dbReference>
<evidence type="ECO:0000313" key="3">
    <source>
        <dbReference type="EMBL" id="OQP55836.1"/>
    </source>
</evidence>
<keyword evidence="1" id="KW-0732">Signal</keyword>
<accession>A0A1V9FCD4</accession>
<feature type="domain" description="Secretion system C-terminal sorting" evidence="2">
    <location>
        <begin position="999"/>
        <end position="1071"/>
    </location>
</feature>
<reference evidence="4" key="1">
    <citation type="submission" date="2016-04" db="EMBL/GenBank/DDBJ databases">
        <authorList>
            <person name="Chen L."/>
            <person name="Zhuang W."/>
            <person name="Wang G."/>
        </authorList>
    </citation>
    <scope>NUCLEOTIDE SEQUENCE [LARGE SCALE GENOMIC DNA]</scope>
    <source>
        <strain evidence="4">17621</strain>
    </source>
</reference>
<dbReference type="InterPro" id="IPR013783">
    <property type="entry name" value="Ig-like_fold"/>
</dbReference>
<comment type="caution">
    <text evidence="3">The sequence shown here is derived from an EMBL/GenBank/DDBJ whole genome shotgun (WGS) entry which is preliminary data.</text>
</comment>
<dbReference type="NCBIfam" id="TIGR04183">
    <property type="entry name" value="Por_Secre_tail"/>
    <property type="match status" value="1"/>
</dbReference>
<gene>
    <name evidence="3" type="ORF">A4H97_19755</name>
</gene>
<dbReference type="Proteomes" id="UP000192610">
    <property type="component" value="Unassembled WGS sequence"/>
</dbReference>
<evidence type="ECO:0000313" key="4">
    <source>
        <dbReference type="Proteomes" id="UP000192610"/>
    </source>
</evidence>
<keyword evidence="4" id="KW-1185">Reference proteome</keyword>
<organism evidence="3 4">
    <name type="scientific">Niastella yeongjuensis</name>
    <dbReference type="NCBI Taxonomy" id="354355"/>
    <lineage>
        <taxon>Bacteria</taxon>
        <taxon>Pseudomonadati</taxon>
        <taxon>Bacteroidota</taxon>
        <taxon>Chitinophagia</taxon>
        <taxon>Chitinophagales</taxon>
        <taxon>Chitinophagaceae</taxon>
        <taxon>Niastella</taxon>
    </lineage>
</organism>